<proteinExistence type="predicted"/>
<comment type="caution">
    <text evidence="1">The sequence shown here is derived from an EMBL/GenBank/DDBJ whole genome shotgun (WGS) entry which is preliminary data.</text>
</comment>
<reference evidence="1 2" key="1">
    <citation type="submission" date="2021-03" db="EMBL/GenBank/DDBJ databases">
        <title>novel species isolated from a fishpond in China.</title>
        <authorList>
            <person name="Lu H."/>
            <person name="Cai Z."/>
        </authorList>
    </citation>
    <scope>NUCLEOTIDE SEQUENCE [LARGE SCALE GENOMIC DNA]</scope>
    <source>
        <strain evidence="1 2">YJ13C</strain>
    </source>
</reference>
<keyword evidence="2" id="KW-1185">Reference proteome</keyword>
<dbReference type="EMBL" id="JAFKCU010000001">
    <property type="protein sequence ID" value="MBN7814523.1"/>
    <property type="molecule type" value="Genomic_DNA"/>
</dbReference>
<protein>
    <submittedName>
        <fullName evidence="1">DUF4221 family protein</fullName>
    </submittedName>
</protein>
<evidence type="ECO:0000313" key="1">
    <source>
        <dbReference type="EMBL" id="MBN7814523.1"/>
    </source>
</evidence>
<gene>
    <name evidence="1" type="ORF">J0A69_03740</name>
</gene>
<organism evidence="1 2">
    <name type="scientific">Algoriphagus pacificus</name>
    <dbReference type="NCBI Taxonomy" id="2811234"/>
    <lineage>
        <taxon>Bacteria</taxon>
        <taxon>Pseudomonadati</taxon>
        <taxon>Bacteroidota</taxon>
        <taxon>Cytophagia</taxon>
        <taxon>Cytophagales</taxon>
        <taxon>Cyclobacteriaceae</taxon>
        <taxon>Algoriphagus</taxon>
    </lineage>
</organism>
<dbReference type="Proteomes" id="UP000664480">
    <property type="component" value="Unassembled WGS sequence"/>
</dbReference>
<dbReference type="RefSeq" id="WP_206585167.1">
    <property type="nucleotide sequence ID" value="NZ_JAFKCU010000001.1"/>
</dbReference>
<sequence length="368" mass="41889">MKVLLISLSLILLFSSCSKESEKIVPILDLEDLIVDTLYLEKDTLTKDIGSDFRFIIKGTEEFLVTAIQNRLLEFSYPEGKLVRDQFYFAEGPDGIGSFISGSFVDDTTVWFLSNNKLIEADLFGKVRNRIDLPEVSESRLAANYSTMHGNRISKSGEELIIADVPFVLKEANLEYENWILKFNPQNLCSDHLKFRYPDSYRKFLDDPNLGPYNSTFTPSGKEIISLPASDSLIIISENENQIVYAGVKDKMDFFPGTTTQEGEWIAYHPNYNSSKFSWVDYDPLAQVYIRQAIVTTDNEENRSQGRKPLTKLVILNSAFKKTMEVALPFPTRGFSTPKGYYLNIGYPHSEDEVAFVRLDFSKIITSN</sequence>
<dbReference type="PROSITE" id="PS51257">
    <property type="entry name" value="PROKAR_LIPOPROTEIN"/>
    <property type="match status" value="1"/>
</dbReference>
<name>A0ABS3CBN2_9BACT</name>
<accession>A0ABS3CBN2</accession>
<evidence type="ECO:0000313" key="2">
    <source>
        <dbReference type="Proteomes" id="UP000664480"/>
    </source>
</evidence>